<dbReference type="CDD" id="cd02796">
    <property type="entry name" value="tRNA_bind_bactPheRS"/>
    <property type="match status" value="1"/>
</dbReference>
<dbReference type="GO" id="GO:0009328">
    <property type="term" value="C:phenylalanine-tRNA ligase complex"/>
    <property type="evidence" value="ECO:0007669"/>
    <property type="project" value="TreeGrafter"/>
</dbReference>
<evidence type="ECO:0000256" key="2">
    <source>
        <dbReference type="ARBA" id="ARBA00004496"/>
    </source>
</evidence>
<dbReference type="Pfam" id="PF03483">
    <property type="entry name" value="B3_4"/>
    <property type="match status" value="1"/>
</dbReference>
<dbReference type="GO" id="GO:0006432">
    <property type="term" value="P:phenylalanyl-tRNA aminoacylation"/>
    <property type="evidence" value="ECO:0007669"/>
    <property type="project" value="InterPro"/>
</dbReference>
<dbReference type="InterPro" id="IPR036690">
    <property type="entry name" value="Fdx_antiC-bd_sf"/>
</dbReference>
<dbReference type="Pfam" id="PF01588">
    <property type="entry name" value="tRNA_bind"/>
    <property type="match status" value="1"/>
</dbReference>
<comment type="subcellular location">
    <subcellularLocation>
        <location evidence="2">Cytoplasm</location>
    </subcellularLocation>
</comment>
<dbReference type="InterPro" id="IPR005121">
    <property type="entry name" value="Fdx_antiC-bd"/>
</dbReference>
<dbReference type="Pfam" id="PF17759">
    <property type="entry name" value="tRNA_synthFbeta"/>
    <property type="match status" value="1"/>
</dbReference>
<keyword evidence="11" id="KW-0547">Nucleotide-binding</keyword>
<evidence type="ECO:0000313" key="26">
    <source>
        <dbReference type="EMBL" id="CAB5034434.1"/>
    </source>
</evidence>
<accession>A0A6J7EK15</accession>
<evidence type="ECO:0000259" key="19">
    <source>
        <dbReference type="PROSITE" id="PS50886"/>
    </source>
</evidence>
<evidence type="ECO:0000256" key="13">
    <source>
        <dbReference type="ARBA" id="ARBA00022842"/>
    </source>
</evidence>
<dbReference type="PROSITE" id="PS51447">
    <property type="entry name" value="FDX_ACB"/>
    <property type="match status" value="1"/>
</dbReference>
<evidence type="ECO:0000256" key="6">
    <source>
        <dbReference type="ARBA" id="ARBA00017032"/>
    </source>
</evidence>
<keyword evidence="16" id="KW-0030">Aminoacyl-tRNA synthetase</keyword>
<gene>
    <name evidence="22" type="ORF">UFOPK2880_01827</name>
    <name evidence="23" type="ORF">UFOPK3004_01606</name>
    <name evidence="24" type="ORF">UFOPK3304_01783</name>
    <name evidence="25" type="ORF">UFOPK3494_01051</name>
    <name evidence="26" type="ORF">UFOPK4134_01338</name>
</gene>
<evidence type="ECO:0000256" key="5">
    <source>
        <dbReference type="ARBA" id="ARBA00012814"/>
    </source>
</evidence>
<dbReference type="InterPro" id="IPR009061">
    <property type="entry name" value="DNA-bd_dom_put_sf"/>
</dbReference>
<dbReference type="AlphaFoldDB" id="A0A6J7EK15"/>
<dbReference type="InterPro" id="IPR005146">
    <property type="entry name" value="B3/B4_tRNA-bd"/>
</dbReference>
<proteinExistence type="inferred from homology"/>
<keyword evidence="13" id="KW-0460">Magnesium</keyword>
<evidence type="ECO:0000259" key="21">
    <source>
        <dbReference type="PROSITE" id="PS51483"/>
    </source>
</evidence>
<name>A0A6J7EK15_9ZZZZ</name>
<dbReference type="SUPFAM" id="SSF54991">
    <property type="entry name" value="Anticodon-binding domain of PheRS"/>
    <property type="match status" value="1"/>
</dbReference>
<evidence type="ECO:0000313" key="24">
    <source>
        <dbReference type="EMBL" id="CAB4882481.1"/>
    </source>
</evidence>
<dbReference type="PANTHER" id="PTHR10947:SF0">
    <property type="entry name" value="PHENYLALANINE--TRNA LIGASE BETA SUBUNIT"/>
    <property type="match status" value="1"/>
</dbReference>
<keyword evidence="8" id="KW-0820">tRNA-binding</keyword>
<dbReference type="PANTHER" id="PTHR10947">
    <property type="entry name" value="PHENYLALANYL-TRNA SYNTHETASE BETA CHAIN AND LEUCINE-RICH REPEAT-CONTAINING PROTEIN 47"/>
    <property type="match status" value="1"/>
</dbReference>
<dbReference type="Gene3D" id="3.30.930.10">
    <property type="entry name" value="Bira Bifunctional Protein, Domain 2"/>
    <property type="match status" value="1"/>
</dbReference>
<evidence type="ECO:0000256" key="8">
    <source>
        <dbReference type="ARBA" id="ARBA00022555"/>
    </source>
</evidence>
<evidence type="ECO:0000256" key="3">
    <source>
        <dbReference type="ARBA" id="ARBA00008653"/>
    </source>
</evidence>
<dbReference type="GO" id="GO:0005524">
    <property type="term" value="F:ATP binding"/>
    <property type="evidence" value="ECO:0007669"/>
    <property type="project" value="UniProtKB-KW"/>
</dbReference>
<dbReference type="SUPFAM" id="SSF50249">
    <property type="entry name" value="Nucleic acid-binding proteins"/>
    <property type="match status" value="1"/>
</dbReference>
<dbReference type="EMBL" id="CAEZZP010000177">
    <property type="protein sequence ID" value="CAB4787897.1"/>
    <property type="molecule type" value="Genomic_DNA"/>
</dbReference>
<keyword evidence="7" id="KW-0963">Cytoplasm</keyword>
<evidence type="ECO:0000256" key="9">
    <source>
        <dbReference type="ARBA" id="ARBA00022598"/>
    </source>
</evidence>
<comment type="similarity">
    <text evidence="3">Belongs to the phenylalanyl-tRNA synthetase beta subunit family. Type 1 subfamily.</text>
</comment>
<dbReference type="InterPro" id="IPR005147">
    <property type="entry name" value="tRNA_synthase_B5-dom"/>
</dbReference>
<evidence type="ECO:0000256" key="7">
    <source>
        <dbReference type="ARBA" id="ARBA00022490"/>
    </source>
</evidence>
<evidence type="ECO:0000256" key="16">
    <source>
        <dbReference type="ARBA" id="ARBA00023146"/>
    </source>
</evidence>
<evidence type="ECO:0000256" key="11">
    <source>
        <dbReference type="ARBA" id="ARBA00022741"/>
    </source>
</evidence>
<evidence type="ECO:0000256" key="18">
    <source>
        <dbReference type="ARBA" id="ARBA00049255"/>
    </source>
</evidence>
<dbReference type="SUPFAM" id="SSF46955">
    <property type="entry name" value="Putative DNA-binding domain"/>
    <property type="match status" value="1"/>
</dbReference>
<keyword evidence="9" id="KW-0436">Ligase</keyword>
<evidence type="ECO:0000256" key="14">
    <source>
        <dbReference type="ARBA" id="ARBA00022884"/>
    </source>
</evidence>
<evidence type="ECO:0000256" key="12">
    <source>
        <dbReference type="ARBA" id="ARBA00022840"/>
    </source>
</evidence>
<dbReference type="InterPro" id="IPR012340">
    <property type="entry name" value="NA-bd_OB-fold"/>
</dbReference>
<protein>
    <recommendedName>
        <fullName evidence="6">Phenylalanine--tRNA ligase beta subunit</fullName>
        <ecNumber evidence="5">6.1.1.20</ecNumber>
    </recommendedName>
    <alternativeName>
        <fullName evidence="17">Phenylalanyl-tRNA synthetase beta subunit</fullName>
    </alternativeName>
</protein>
<dbReference type="Pfam" id="PF03147">
    <property type="entry name" value="FDX-ACB"/>
    <property type="match status" value="1"/>
</dbReference>
<dbReference type="PROSITE" id="PS51483">
    <property type="entry name" value="B5"/>
    <property type="match status" value="1"/>
</dbReference>
<dbReference type="InterPro" id="IPR045864">
    <property type="entry name" value="aa-tRNA-synth_II/BPL/LPL"/>
</dbReference>
<evidence type="ECO:0000256" key="15">
    <source>
        <dbReference type="ARBA" id="ARBA00022917"/>
    </source>
</evidence>
<organism evidence="24">
    <name type="scientific">freshwater metagenome</name>
    <dbReference type="NCBI Taxonomy" id="449393"/>
    <lineage>
        <taxon>unclassified sequences</taxon>
        <taxon>metagenomes</taxon>
        <taxon>ecological metagenomes</taxon>
    </lineage>
</organism>
<dbReference type="SUPFAM" id="SSF55681">
    <property type="entry name" value="Class II aaRS and biotin synthetases"/>
    <property type="match status" value="1"/>
</dbReference>
<dbReference type="SMART" id="SM00873">
    <property type="entry name" value="B3_4"/>
    <property type="match status" value="1"/>
</dbReference>
<dbReference type="Pfam" id="PF03484">
    <property type="entry name" value="B5"/>
    <property type="match status" value="1"/>
</dbReference>
<dbReference type="GO" id="GO:0000049">
    <property type="term" value="F:tRNA binding"/>
    <property type="evidence" value="ECO:0007669"/>
    <property type="project" value="UniProtKB-KW"/>
</dbReference>
<dbReference type="PROSITE" id="PS50886">
    <property type="entry name" value="TRBD"/>
    <property type="match status" value="1"/>
</dbReference>
<dbReference type="EC" id="6.1.1.20" evidence="5"/>
<evidence type="ECO:0000313" key="22">
    <source>
        <dbReference type="EMBL" id="CAB4787897.1"/>
    </source>
</evidence>
<keyword evidence="12" id="KW-0067">ATP-binding</keyword>
<dbReference type="EMBL" id="CAFAAL010000191">
    <property type="protein sequence ID" value="CAB4816845.1"/>
    <property type="molecule type" value="Genomic_DNA"/>
</dbReference>
<evidence type="ECO:0000259" key="20">
    <source>
        <dbReference type="PROSITE" id="PS51447"/>
    </source>
</evidence>
<dbReference type="Gene3D" id="3.50.40.10">
    <property type="entry name" value="Phenylalanyl-trna Synthetase, Chain B, domain 3"/>
    <property type="match status" value="1"/>
</dbReference>
<keyword evidence="14" id="KW-0694">RNA-binding</keyword>
<dbReference type="Gene3D" id="3.30.70.380">
    <property type="entry name" value="Ferrodoxin-fold anticodon-binding domain"/>
    <property type="match status" value="1"/>
</dbReference>
<reference evidence="24" key="1">
    <citation type="submission" date="2020-05" db="EMBL/GenBank/DDBJ databases">
        <authorList>
            <person name="Chiriac C."/>
            <person name="Salcher M."/>
            <person name="Ghai R."/>
            <person name="Kavagutti S V."/>
        </authorList>
    </citation>
    <scope>NUCLEOTIDE SEQUENCE</scope>
</reference>
<feature type="domain" description="B5" evidence="21">
    <location>
        <begin position="404"/>
        <end position="479"/>
    </location>
</feature>
<dbReference type="NCBIfam" id="TIGR00472">
    <property type="entry name" value="pheT_bact"/>
    <property type="match status" value="1"/>
</dbReference>
<evidence type="ECO:0000313" key="25">
    <source>
        <dbReference type="EMBL" id="CAB4903212.1"/>
    </source>
</evidence>
<dbReference type="Gene3D" id="2.40.50.140">
    <property type="entry name" value="Nucleic acid-binding proteins"/>
    <property type="match status" value="1"/>
</dbReference>
<comment type="cofactor">
    <cofactor evidence="1">
        <name>Mg(2+)</name>
        <dbReference type="ChEBI" id="CHEBI:18420"/>
    </cofactor>
</comment>
<dbReference type="InterPro" id="IPR033714">
    <property type="entry name" value="tRNA_bind_bactPheRS"/>
</dbReference>
<dbReference type="HAMAP" id="MF_00283">
    <property type="entry name" value="Phe_tRNA_synth_beta1"/>
    <property type="match status" value="1"/>
</dbReference>
<feature type="domain" description="TRNA-binding" evidence="19">
    <location>
        <begin position="39"/>
        <end position="148"/>
    </location>
</feature>
<dbReference type="InterPro" id="IPR020825">
    <property type="entry name" value="Phe-tRNA_synthase-like_B3/B4"/>
</dbReference>
<dbReference type="SMART" id="SM00874">
    <property type="entry name" value="B5"/>
    <property type="match status" value="1"/>
</dbReference>
<dbReference type="EMBL" id="CAFBPS010000116">
    <property type="protein sequence ID" value="CAB5034434.1"/>
    <property type="molecule type" value="Genomic_DNA"/>
</dbReference>
<evidence type="ECO:0000313" key="23">
    <source>
        <dbReference type="EMBL" id="CAB4816845.1"/>
    </source>
</evidence>
<evidence type="ECO:0000256" key="1">
    <source>
        <dbReference type="ARBA" id="ARBA00001946"/>
    </source>
</evidence>
<dbReference type="InterPro" id="IPR045060">
    <property type="entry name" value="Phe-tRNA-ligase_IIc_bsu"/>
</dbReference>
<dbReference type="EMBL" id="CAFBMF010000064">
    <property type="protein sequence ID" value="CAB4903212.1"/>
    <property type="molecule type" value="Genomic_DNA"/>
</dbReference>
<dbReference type="Gene3D" id="3.30.56.10">
    <property type="match status" value="2"/>
</dbReference>
<dbReference type="GO" id="GO:0004826">
    <property type="term" value="F:phenylalanine-tRNA ligase activity"/>
    <property type="evidence" value="ECO:0007669"/>
    <property type="project" value="UniProtKB-EC"/>
</dbReference>
<evidence type="ECO:0000256" key="17">
    <source>
        <dbReference type="ARBA" id="ARBA00033189"/>
    </source>
</evidence>
<comment type="subunit">
    <text evidence="4">Tetramer of two alpha and two beta subunits.</text>
</comment>
<comment type="catalytic activity">
    <reaction evidence="18">
        <text>tRNA(Phe) + L-phenylalanine + ATP = L-phenylalanyl-tRNA(Phe) + AMP + diphosphate + H(+)</text>
        <dbReference type="Rhea" id="RHEA:19413"/>
        <dbReference type="Rhea" id="RHEA-COMP:9668"/>
        <dbReference type="Rhea" id="RHEA-COMP:9699"/>
        <dbReference type="ChEBI" id="CHEBI:15378"/>
        <dbReference type="ChEBI" id="CHEBI:30616"/>
        <dbReference type="ChEBI" id="CHEBI:33019"/>
        <dbReference type="ChEBI" id="CHEBI:58095"/>
        <dbReference type="ChEBI" id="CHEBI:78442"/>
        <dbReference type="ChEBI" id="CHEBI:78531"/>
        <dbReference type="ChEBI" id="CHEBI:456215"/>
        <dbReference type="EC" id="6.1.1.20"/>
    </reaction>
</comment>
<dbReference type="SUPFAM" id="SSF56037">
    <property type="entry name" value="PheT/TilS domain"/>
    <property type="match status" value="1"/>
</dbReference>
<keyword evidence="15" id="KW-0648">Protein biosynthesis</keyword>
<feature type="domain" description="FDX-ACB" evidence="20">
    <location>
        <begin position="689"/>
        <end position="780"/>
    </location>
</feature>
<evidence type="ECO:0000256" key="4">
    <source>
        <dbReference type="ARBA" id="ARBA00011209"/>
    </source>
</evidence>
<dbReference type="InterPro" id="IPR004532">
    <property type="entry name" value="Phe-tRNA-ligase_IIc_bsu_bact"/>
</dbReference>
<sequence>MKVVHSWIRDLVDLPDDVEAISFTLSDIGLAVESVDKVGATVAGVITARVIKTERHPDAAKVHRVFLDNGDGTEHHVWCGAFNMQPGDIIPWATPGTTMPDGRLIETKPIVGIPSEGMCCSARELGLGDDHGGILIMDPSTPIGIPYGQALGMAEEIVYDIDVLRNRPDAYGHVGVARDLAARFKVPFTKSNPTLVVSGSSKSAPVEIVAGDRCARFTTIIISGIRITSSPDWMVSRLAASGMRSINNVVDVSNYVMLETNQPNHAYDFATLGGGGFRIRLAADGETMVTLDGVERALTNDDLLICDANDRPIGIAGIMGGQNTEISDSTNTIALETAWFEPIGIMQSVARLNLRTEASARNERGMDPFGIDQSIARFVELLRLTCPDLVVHEGMVDSRSSSIPTPTVIAVRATRVSALLGASFTSEQIRALIEPIGFACAVASESLSVTVPSWRPDCTLEIDIVEEVARHFGYDNLGKTVPKSTQPGGLSIVQQRRRRVREILLGLGFNEAMPHPFLTDGDLQNAGLSGDAVRLMNPLVVGDDVLRTSLRPGLLKAIAFNESHRRSGVSFFEVGHVYPTSNDVLPAEYESLGVVIAGAEAPAAVAVWRELAGSMGWGARLDQSNVPAGLHPTRSATLSVGKDAVGFVGEIHPDVLDAYNITQRVAVLELNLSRLLEVEPKVSQWKATSRYPSSDIDLAFTVPTSVTAEKIEKSLRQSAGALLVDLALFDVYRSKDAGDSRSLAFRLRLQAHDRTLTDADVAAIRDRCIAGANKLSAQLR</sequence>
<dbReference type="InterPro" id="IPR041616">
    <property type="entry name" value="PheRS_beta_core"/>
</dbReference>
<dbReference type="InterPro" id="IPR002547">
    <property type="entry name" value="tRNA-bd_dom"/>
</dbReference>
<dbReference type="EMBL" id="CAFBLJ010000148">
    <property type="protein sequence ID" value="CAB4882481.1"/>
    <property type="molecule type" value="Genomic_DNA"/>
</dbReference>
<dbReference type="GO" id="GO:0000287">
    <property type="term" value="F:magnesium ion binding"/>
    <property type="evidence" value="ECO:0007669"/>
    <property type="project" value="InterPro"/>
</dbReference>
<keyword evidence="10" id="KW-0479">Metal-binding</keyword>
<dbReference type="SMART" id="SM00896">
    <property type="entry name" value="FDX-ACB"/>
    <property type="match status" value="1"/>
</dbReference>
<evidence type="ECO:0000256" key="10">
    <source>
        <dbReference type="ARBA" id="ARBA00022723"/>
    </source>
</evidence>